<feature type="compositionally biased region" description="Low complexity" evidence="1">
    <location>
        <begin position="31"/>
        <end position="56"/>
    </location>
</feature>
<feature type="compositionally biased region" description="Polar residues" evidence="1">
    <location>
        <begin position="403"/>
        <end position="413"/>
    </location>
</feature>
<feature type="region of interest" description="Disordered" evidence="1">
    <location>
        <begin position="396"/>
        <end position="430"/>
    </location>
</feature>
<feature type="compositionally biased region" description="Low complexity" evidence="1">
    <location>
        <begin position="414"/>
        <end position="427"/>
    </location>
</feature>
<organism evidence="2 3">
    <name type="scientific">Steccherinum ochraceum</name>
    <dbReference type="NCBI Taxonomy" id="92696"/>
    <lineage>
        <taxon>Eukaryota</taxon>
        <taxon>Fungi</taxon>
        <taxon>Dikarya</taxon>
        <taxon>Basidiomycota</taxon>
        <taxon>Agaricomycotina</taxon>
        <taxon>Agaricomycetes</taxon>
        <taxon>Polyporales</taxon>
        <taxon>Steccherinaceae</taxon>
        <taxon>Steccherinum</taxon>
    </lineage>
</organism>
<feature type="compositionally biased region" description="Basic and acidic residues" evidence="1">
    <location>
        <begin position="464"/>
        <end position="474"/>
    </location>
</feature>
<evidence type="ECO:0000256" key="1">
    <source>
        <dbReference type="SAM" id="MobiDB-lite"/>
    </source>
</evidence>
<feature type="region of interest" description="Disordered" evidence="1">
    <location>
        <begin position="456"/>
        <end position="530"/>
    </location>
</feature>
<name>A0A4R0RJ34_9APHY</name>
<sequence>MSKRSRDSFDIAAATSTPGPPAKRLQRDLRGSSPFSSRSSASSSSTPLSLRTPRTPFSIPSDSPSNPFGLKKSLFALDLPKASSYGKHVVLRFQYVREKAATDTTRSRTPKKAPIIYRVAQVPTNYSFRHLHKLIFFLFATDSSQHHSMRDPTPRAAKGKAIAVSRAMSLGRTPSTSKRKATAGTSTNPVSTQSESWRGHVFEVYKASKEHALVSGEEETKGVVLPTGKLWKKLSSVRERHIFRDLYDVLDTAGSKADDGDDDDEEEGWTWEAEDDFLLSHLWPKGPTLQHAIIYRHNPHISIHIAVHRGTVPPRKGIGNLPFVFYSHGSAGDTIRISHDARNLRHTTEAGDLEDDDGVHMRPSSAATPKTEISHWNAIGAFARFLKGEDNRERRLRGLPPQNVDSADTSSEGSVPPSDDIPFPSSDVDADSDSDYYSDSVLFPFASSAITPFPAHPAHRKRVQSAERRLEKLTKSGMSGSRLSDEEDEVPKKKKAEKKLGADLNGLVEGSESPEDFNPFADLVNDEFEV</sequence>
<gene>
    <name evidence="2" type="ORF">EIP91_010910</name>
</gene>
<feature type="region of interest" description="Disordered" evidence="1">
    <location>
        <begin position="348"/>
        <end position="370"/>
    </location>
</feature>
<dbReference type="EMBL" id="RWJN01000068">
    <property type="protein sequence ID" value="TCD68401.1"/>
    <property type="molecule type" value="Genomic_DNA"/>
</dbReference>
<protein>
    <submittedName>
        <fullName evidence="2">Uncharacterized protein</fullName>
    </submittedName>
</protein>
<feature type="compositionally biased region" description="Polar residues" evidence="1">
    <location>
        <begin position="183"/>
        <end position="193"/>
    </location>
</feature>
<dbReference type="Proteomes" id="UP000292702">
    <property type="component" value="Unassembled WGS sequence"/>
</dbReference>
<keyword evidence="3" id="KW-1185">Reference proteome</keyword>
<feature type="region of interest" description="Disordered" evidence="1">
    <location>
        <begin position="1"/>
        <end position="64"/>
    </location>
</feature>
<dbReference type="OrthoDB" id="2940229at2759"/>
<evidence type="ECO:0000313" key="2">
    <source>
        <dbReference type="EMBL" id="TCD68401.1"/>
    </source>
</evidence>
<comment type="caution">
    <text evidence="2">The sequence shown here is derived from an EMBL/GenBank/DDBJ whole genome shotgun (WGS) entry which is preliminary data.</text>
</comment>
<feature type="region of interest" description="Disordered" evidence="1">
    <location>
        <begin position="170"/>
        <end position="193"/>
    </location>
</feature>
<dbReference type="STRING" id="92696.A0A4R0RJ34"/>
<proteinExistence type="predicted"/>
<dbReference type="AlphaFoldDB" id="A0A4R0RJ34"/>
<accession>A0A4R0RJ34</accession>
<reference evidence="2 3" key="1">
    <citation type="submission" date="2018-11" db="EMBL/GenBank/DDBJ databases">
        <title>Genome assembly of Steccherinum ochraceum LE-BIN_3174, the white-rot fungus of the Steccherinaceae family (The Residual Polyporoid clade, Polyporales, Basidiomycota).</title>
        <authorList>
            <person name="Fedorova T.V."/>
            <person name="Glazunova O.A."/>
            <person name="Landesman E.O."/>
            <person name="Moiseenko K.V."/>
            <person name="Psurtseva N.V."/>
            <person name="Savinova O.S."/>
            <person name="Shakhova N.V."/>
            <person name="Tyazhelova T.V."/>
            <person name="Vasina D.V."/>
        </authorList>
    </citation>
    <scope>NUCLEOTIDE SEQUENCE [LARGE SCALE GENOMIC DNA]</scope>
    <source>
        <strain evidence="2 3">LE-BIN_3174</strain>
    </source>
</reference>
<evidence type="ECO:0000313" key="3">
    <source>
        <dbReference type="Proteomes" id="UP000292702"/>
    </source>
</evidence>